<evidence type="ECO:0000256" key="1">
    <source>
        <dbReference type="SAM" id="Coils"/>
    </source>
</evidence>
<dbReference type="PATRIC" id="fig|146537.3.peg.1765"/>
<dbReference type="OrthoDB" id="3698588at2"/>
<reference evidence="2" key="1">
    <citation type="journal article" date="2015" name="Genome Announc.">
        <title>Draft Genome Sequence of Thiostrepton-Producing Streptomyces azureus ATCC 14921.</title>
        <authorList>
            <person name="Sakihara K."/>
            <person name="Maeda J."/>
            <person name="Tashiro K."/>
            <person name="Fujino Y."/>
            <person name="Kuhara S."/>
            <person name="Ohshima T."/>
            <person name="Ogata S."/>
            <person name="Doi K."/>
        </authorList>
    </citation>
    <scope>NUCLEOTIDE SEQUENCE [LARGE SCALE GENOMIC DNA]</scope>
    <source>
        <strain evidence="2">ATCC14921</strain>
    </source>
</reference>
<proteinExistence type="predicted"/>
<evidence type="ECO:0000313" key="2">
    <source>
        <dbReference type="EMBL" id="GAP46940.1"/>
    </source>
</evidence>
<accession>A0A0K8PGC8</accession>
<organism evidence="2 3">
    <name type="scientific">Streptomyces azureus</name>
    <dbReference type="NCBI Taxonomy" id="146537"/>
    <lineage>
        <taxon>Bacteria</taxon>
        <taxon>Bacillati</taxon>
        <taxon>Actinomycetota</taxon>
        <taxon>Actinomycetes</taxon>
        <taxon>Kitasatosporales</taxon>
        <taxon>Streptomycetaceae</taxon>
        <taxon>Streptomyces</taxon>
    </lineage>
</organism>
<evidence type="ECO:0000313" key="3">
    <source>
        <dbReference type="Proteomes" id="UP000053859"/>
    </source>
</evidence>
<protein>
    <submittedName>
        <fullName evidence="2">Uncharacterized protein</fullName>
    </submittedName>
</protein>
<dbReference type="RefSeq" id="WP_059416257.1">
    <property type="nucleotide sequence ID" value="NZ_DF968221.1"/>
</dbReference>
<dbReference type="EMBL" id="DF968221">
    <property type="protein sequence ID" value="GAP46940.1"/>
    <property type="molecule type" value="Genomic_DNA"/>
</dbReference>
<keyword evidence="1" id="KW-0175">Coiled coil</keyword>
<dbReference type="Proteomes" id="UP000053859">
    <property type="component" value="Unassembled WGS sequence"/>
</dbReference>
<dbReference type="AlphaFoldDB" id="A0A0K8PGC8"/>
<keyword evidence="3" id="KW-1185">Reference proteome</keyword>
<name>A0A0K8PGC8_STRAJ</name>
<gene>
    <name evidence="2" type="ORF">SAZU_1677</name>
</gene>
<sequence>MNISPIHCPDSDCYWAAHGIPDKYTEARAWHLAAHRAEEHDEPLTPEQIAYATRAGHTLPAAVAAQGALPVPVGDQPQPLNDTRLAEYAALLEAATDGPWLANERIGVVTNQAGEPLAVFGGGKQDHADAAFTAAAPTMVTELLAAVAYHRHWEQIGWRKANAYHGNWVRDDLRLTRERQLVGRLRSELSRQGKAAKAEVARLKAALASAREDAAFMERNTLPELRRAVEHHQAGKQCWRERAEKAEARPSRFHATPAQIDAYLRTILAEDTHLRYQQAIGEHALAEAIEDAATVRASADSEGLYNANWREGWDDAISRVDPDQNGPTPSTLITFADAADSTTDRAEEAS</sequence>
<feature type="coiled-coil region" evidence="1">
    <location>
        <begin position="186"/>
        <end position="220"/>
    </location>
</feature>